<comment type="subcellular location">
    <subcellularLocation>
        <location evidence="1">Membrane</location>
        <topology evidence="1">Single-pass type I membrane protein</topology>
    </subcellularLocation>
</comment>
<dbReference type="FunFam" id="2.60.120.430:FF:000007">
    <property type="entry name" value="FERONIA receptor-like kinase"/>
    <property type="match status" value="1"/>
</dbReference>
<dbReference type="Gene3D" id="3.30.200.20">
    <property type="entry name" value="Phosphorylase Kinase, domain 1"/>
    <property type="match status" value="1"/>
</dbReference>
<dbReference type="PROSITE" id="PS00107">
    <property type="entry name" value="PROTEIN_KINASE_ATP"/>
    <property type="match status" value="1"/>
</dbReference>
<feature type="transmembrane region" description="Helical" evidence="14">
    <location>
        <begin position="702"/>
        <end position="721"/>
    </location>
</feature>
<dbReference type="EMBL" id="JBAMMX010000012">
    <property type="protein sequence ID" value="KAK6930283.1"/>
    <property type="molecule type" value="Genomic_DNA"/>
</dbReference>
<dbReference type="PROSITE" id="PS50011">
    <property type="entry name" value="PROTEIN_KINASE_DOM"/>
    <property type="match status" value="1"/>
</dbReference>
<proteinExistence type="predicted"/>
<evidence type="ECO:0000259" key="16">
    <source>
        <dbReference type="PROSITE" id="PS50011"/>
    </source>
</evidence>
<keyword evidence="2" id="KW-0723">Serine/threonine-protein kinase</keyword>
<keyword evidence="11" id="KW-0325">Glycoprotein</keyword>
<evidence type="ECO:0000256" key="2">
    <source>
        <dbReference type="ARBA" id="ARBA00022527"/>
    </source>
</evidence>
<evidence type="ECO:0000256" key="6">
    <source>
        <dbReference type="ARBA" id="ARBA00022741"/>
    </source>
</evidence>
<dbReference type="FunFam" id="3.30.200.20:FF:000039">
    <property type="entry name" value="receptor-like protein kinase FERONIA"/>
    <property type="match status" value="1"/>
</dbReference>
<evidence type="ECO:0000256" key="12">
    <source>
        <dbReference type="PROSITE-ProRule" id="PRU10141"/>
    </source>
</evidence>
<keyword evidence="18" id="KW-1185">Reference proteome</keyword>
<dbReference type="PANTHER" id="PTHR34590">
    <property type="entry name" value="OS03G0124300 PROTEIN-RELATED"/>
    <property type="match status" value="1"/>
</dbReference>
<feature type="region of interest" description="Disordered" evidence="13">
    <location>
        <begin position="407"/>
        <end position="430"/>
    </location>
</feature>
<evidence type="ECO:0000256" key="7">
    <source>
        <dbReference type="ARBA" id="ARBA00022777"/>
    </source>
</evidence>
<keyword evidence="5 15" id="KW-0732">Signal</keyword>
<reference evidence="17 18" key="1">
    <citation type="submission" date="2023-12" db="EMBL/GenBank/DDBJ databases">
        <title>A high-quality genome assembly for Dillenia turbinata (Dilleniales).</title>
        <authorList>
            <person name="Chanderbali A."/>
        </authorList>
    </citation>
    <scope>NUCLEOTIDE SEQUENCE [LARGE SCALE GENOMIC DNA]</scope>
    <source>
        <strain evidence="17">LSX21</strain>
        <tissue evidence="17">Leaf</tissue>
    </source>
</reference>
<dbReference type="Pfam" id="PF12819">
    <property type="entry name" value="Malectin_like"/>
    <property type="match status" value="1"/>
</dbReference>
<dbReference type="FunFam" id="2.60.120.430:FF:000003">
    <property type="entry name" value="FERONIA receptor-like kinase"/>
    <property type="match status" value="1"/>
</dbReference>
<name>A0AAN8VMA0_9MAGN</name>
<protein>
    <submittedName>
        <fullName evidence="17">Protein kinase domain</fullName>
    </submittedName>
</protein>
<keyword evidence="9 14" id="KW-1133">Transmembrane helix</keyword>
<evidence type="ECO:0000256" key="8">
    <source>
        <dbReference type="ARBA" id="ARBA00022840"/>
    </source>
</evidence>
<evidence type="ECO:0000256" key="11">
    <source>
        <dbReference type="ARBA" id="ARBA00023180"/>
    </source>
</evidence>
<dbReference type="GO" id="GO:0004714">
    <property type="term" value="F:transmembrane receptor protein tyrosine kinase activity"/>
    <property type="evidence" value="ECO:0007669"/>
    <property type="project" value="InterPro"/>
</dbReference>
<dbReference type="GO" id="GO:0005524">
    <property type="term" value="F:ATP binding"/>
    <property type="evidence" value="ECO:0007669"/>
    <property type="project" value="UniProtKB-UniRule"/>
</dbReference>
<dbReference type="Proteomes" id="UP001370490">
    <property type="component" value="Unassembled WGS sequence"/>
</dbReference>
<dbReference type="AlphaFoldDB" id="A0AAN8VMA0"/>
<keyword evidence="10 14" id="KW-0472">Membrane</keyword>
<keyword evidence="7 17" id="KW-0418">Kinase</keyword>
<dbReference type="Gene3D" id="2.60.120.430">
    <property type="entry name" value="Galactose-binding lectin"/>
    <property type="match status" value="2"/>
</dbReference>
<dbReference type="Pfam" id="PF07714">
    <property type="entry name" value="PK_Tyr_Ser-Thr"/>
    <property type="match status" value="1"/>
</dbReference>
<dbReference type="InterPro" id="IPR024788">
    <property type="entry name" value="Malectin-like_Carb-bd_dom"/>
</dbReference>
<dbReference type="PANTHER" id="PTHR34590:SF5">
    <property type="entry name" value="OS04G0586500 PROTEIN"/>
    <property type="match status" value="1"/>
</dbReference>
<gene>
    <name evidence="17" type="ORF">RJ641_004377</name>
</gene>
<evidence type="ECO:0000256" key="5">
    <source>
        <dbReference type="ARBA" id="ARBA00022729"/>
    </source>
</evidence>
<dbReference type="InterPro" id="IPR011009">
    <property type="entry name" value="Kinase-like_dom_sf"/>
</dbReference>
<dbReference type="InterPro" id="IPR045272">
    <property type="entry name" value="ANXUR1/2-like"/>
</dbReference>
<feature type="domain" description="Protein kinase" evidence="16">
    <location>
        <begin position="518"/>
        <end position="723"/>
    </location>
</feature>
<keyword evidence="8 12" id="KW-0067">ATP-binding</keyword>
<evidence type="ECO:0000313" key="18">
    <source>
        <dbReference type="Proteomes" id="UP001370490"/>
    </source>
</evidence>
<feature type="compositionally biased region" description="Polar residues" evidence="13">
    <location>
        <begin position="418"/>
        <end position="428"/>
    </location>
</feature>
<evidence type="ECO:0000256" key="1">
    <source>
        <dbReference type="ARBA" id="ARBA00004479"/>
    </source>
</evidence>
<dbReference type="CDD" id="cd12087">
    <property type="entry name" value="TM_EGFR-like"/>
    <property type="match status" value="1"/>
</dbReference>
<dbReference type="InterPro" id="IPR001245">
    <property type="entry name" value="Ser-Thr/Tyr_kinase_cat_dom"/>
</dbReference>
<dbReference type="SUPFAM" id="SSF56112">
    <property type="entry name" value="Protein kinase-like (PK-like)"/>
    <property type="match status" value="1"/>
</dbReference>
<sequence length="723" mass="78997">MNQILYCLISITILVSNPIHVLSKSSSKDPESYILACGSSDGGTDSDGRKWVSDSKFLADSNSATSATAQSQDPSLPSAIPYMNGRIFTSKTTYKFNVVGQERYWVRLHFYPSTYSNQDPSDAFFSVTAGEIKLLSNFSAYITAKALTQAYIVREFSIPITQNGSLEVTFTPSSAHEGAYAFLNGIEVIPMPDIFRSANLVGDSQQTVDMANNSLQTMFRLNVGGQYIPATNDSGLTRIWYDDSPYLFGASLGVTTSATNVSIQYSKDVPKSIAPLDVYSTARSMGPDPKVNLNYNLTWVFQVDANFTYVVRFHFCEFWYTKVNQRVFEIFVNNQTAVETADVIGWSGSKGMPVYKDYATYVVDGSGDDEHLLVALHPSDSTKPEYYDAILNGLEVFKLSDRNNNLAGPNPVPVPQAESESLTPQPQKSDNKGKIIGVVGGVLAAAVLVGLGFFVYKRKRTYEDSPQVSGWLPLYGSSKSSTGSTFSGKSISSHLSSMAAGLCRHFSLAELMDGTNKFDESNVIGVGGFGKVYKGVVDGGTQVAIKRSNPSSEQGVNEFQTEIEMLSKLRHRHLVSLIGYCEESDWAKCCMKNGTLEDIIDPHLKGQINVESLKIFAQVAGKCLLDHGVDRPSMGDVLWNLEFALQLEENPEGVKVVVNKKNDDASLDARRANLSMLEESLTSEDSDPNAAFSQIMNPQGRLTSTLAGSFPAFIFVSYAGLLT</sequence>
<feature type="chain" id="PRO_5042936209" evidence="15">
    <location>
        <begin position="24"/>
        <end position="723"/>
    </location>
</feature>
<dbReference type="InterPro" id="IPR000719">
    <property type="entry name" value="Prot_kinase_dom"/>
</dbReference>
<accession>A0AAN8VMA0</accession>
<evidence type="ECO:0000256" key="14">
    <source>
        <dbReference type="SAM" id="Phobius"/>
    </source>
</evidence>
<keyword evidence="4 14" id="KW-0812">Transmembrane</keyword>
<dbReference type="InterPro" id="IPR017441">
    <property type="entry name" value="Protein_kinase_ATP_BS"/>
</dbReference>
<feature type="binding site" evidence="12">
    <location>
        <position position="546"/>
    </location>
    <ligand>
        <name>ATP</name>
        <dbReference type="ChEBI" id="CHEBI:30616"/>
    </ligand>
</feature>
<evidence type="ECO:0000256" key="9">
    <source>
        <dbReference type="ARBA" id="ARBA00022989"/>
    </source>
</evidence>
<dbReference type="GO" id="GO:0016020">
    <property type="term" value="C:membrane"/>
    <property type="evidence" value="ECO:0007669"/>
    <property type="project" value="UniProtKB-SubCell"/>
</dbReference>
<feature type="signal peptide" evidence="15">
    <location>
        <begin position="1"/>
        <end position="23"/>
    </location>
</feature>
<evidence type="ECO:0000256" key="3">
    <source>
        <dbReference type="ARBA" id="ARBA00022679"/>
    </source>
</evidence>
<keyword evidence="3" id="KW-0808">Transferase</keyword>
<dbReference type="GO" id="GO:0004674">
    <property type="term" value="F:protein serine/threonine kinase activity"/>
    <property type="evidence" value="ECO:0007669"/>
    <property type="project" value="UniProtKB-KW"/>
</dbReference>
<evidence type="ECO:0000256" key="4">
    <source>
        <dbReference type="ARBA" id="ARBA00022692"/>
    </source>
</evidence>
<organism evidence="17 18">
    <name type="scientific">Dillenia turbinata</name>
    <dbReference type="NCBI Taxonomy" id="194707"/>
    <lineage>
        <taxon>Eukaryota</taxon>
        <taxon>Viridiplantae</taxon>
        <taxon>Streptophyta</taxon>
        <taxon>Embryophyta</taxon>
        <taxon>Tracheophyta</taxon>
        <taxon>Spermatophyta</taxon>
        <taxon>Magnoliopsida</taxon>
        <taxon>eudicotyledons</taxon>
        <taxon>Gunneridae</taxon>
        <taxon>Pentapetalae</taxon>
        <taxon>Dilleniales</taxon>
        <taxon>Dilleniaceae</taxon>
        <taxon>Dillenia</taxon>
    </lineage>
</organism>
<keyword evidence="6 12" id="KW-0547">Nucleotide-binding</keyword>
<comment type="caution">
    <text evidence="17">The sequence shown here is derived from an EMBL/GenBank/DDBJ whole genome shotgun (WGS) entry which is preliminary data.</text>
</comment>
<feature type="transmembrane region" description="Helical" evidence="14">
    <location>
        <begin position="435"/>
        <end position="456"/>
    </location>
</feature>
<evidence type="ECO:0000313" key="17">
    <source>
        <dbReference type="EMBL" id="KAK6930283.1"/>
    </source>
</evidence>
<evidence type="ECO:0000256" key="15">
    <source>
        <dbReference type="SAM" id="SignalP"/>
    </source>
</evidence>
<evidence type="ECO:0000256" key="13">
    <source>
        <dbReference type="SAM" id="MobiDB-lite"/>
    </source>
</evidence>
<evidence type="ECO:0000256" key="10">
    <source>
        <dbReference type="ARBA" id="ARBA00023136"/>
    </source>
</evidence>